<sequence length="271" mass="29069">MNTGRSTITTTSADGTAIVHRTTGTGEALVVVPGPLEQAEGLDDLAAGLADGFAVHVLERRGRGGSGPCRPGHGLHTEVEDVRAVLAATGARKLVGLSSGAVIALQTALRVPGITHVVAWEPPVGVTTRKAEVFARVDRELRKNQHAEAVVTLLKGLEAGPHLLRAVPRGVLVALLRKWDEEEDPRDMRELLPTLRDDLRVVAEGSENLWRFTALRSEVLLARGAKSPRYLADGVTALAKTLPRARQAVAPDAHHLNPERALPVFRDFLKS</sequence>
<dbReference type="EMBL" id="CP016793">
    <property type="protein sequence ID" value="ANZ38527.1"/>
    <property type="molecule type" value="Genomic_DNA"/>
</dbReference>
<feature type="domain" description="AB hydrolase-1" evidence="1">
    <location>
        <begin position="30"/>
        <end position="260"/>
    </location>
</feature>
<dbReference type="Gene3D" id="3.40.50.1820">
    <property type="entry name" value="alpha/beta hydrolase"/>
    <property type="match status" value="1"/>
</dbReference>
<organism evidence="2 3">
    <name type="scientific">Lentzea guizhouensis</name>
    <dbReference type="NCBI Taxonomy" id="1586287"/>
    <lineage>
        <taxon>Bacteria</taxon>
        <taxon>Bacillati</taxon>
        <taxon>Actinomycetota</taxon>
        <taxon>Actinomycetes</taxon>
        <taxon>Pseudonocardiales</taxon>
        <taxon>Pseudonocardiaceae</taxon>
        <taxon>Lentzea</taxon>
    </lineage>
</organism>
<dbReference type="AlphaFoldDB" id="A0A1B2HLC5"/>
<dbReference type="KEGG" id="led:BBK82_23165"/>
<evidence type="ECO:0000259" key="1">
    <source>
        <dbReference type="Pfam" id="PF12697"/>
    </source>
</evidence>
<dbReference type="RefSeq" id="WP_065916874.1">
    <property type="nucleotide sequence ID" value="NZ_CP016793.1"/>
</dbReference>
<dbReference type="STRING" id="1586287.BBK82_23165"/>
<reference evidence="2 3" key="1">
    <citation type="submission" date="2016-07" db="EMBL/GenBank/DDBJ databases">
        <title>Complete genome sequence of the Lentzea guizhouensis DHS C013.</title>
        <authorList>
            <person name="Cao C."/>
        </authorList>
    </citation>
    <scope>NUCLEOTIDE SEQUENCE [LARGE SCALE GENOMIC DNA]</scope>
    <source>
        <strain evidence="2 3">DHS C013</strain>
    </source>
</reference>
<dbReference type="GO" id="GO:0003824">
    <property type="term" value="F:catalytic activity"/>
    <property type="evidence" value="ECO:0007669"/>
    <property type="project" value="UniProtKB-ARBA"/>
</dbReference>
<gene>
    <name evidence="2" type="ORF">BBK82_23165</name>
</gene>
<dbReference type="Proteomes" id="UP000093053">
    <property type="component" value="Chromosome"/>
</dbReference>
<keyword evidence="3" id="KW-1185">Reference proteome</keyword>
<dbReference type="Pfam" id="PF12697">
    <property type="entry name" value="Abhydrolase_6"/>
    <property type="match status" value="1"/>
</dbReference>
<dbReference type="InterPro" id="IPR029058">
    <property type="entry name" value="AB_hydrolase_fold"/>
</dbReference>
<proteinExistence type="predicted"/>
<evidence type="ECO:0000313" key="3">
    <source>
        <dbReference type="Proteomes" id="UP000093053"/>
    </source>
</evidence>
<accession>A0A1B2HLC5</accession>
<protein>
    <recommendedName>
        <fullName evidence="1">AB hydrolase-1 domain-containing protein</fullName>
    </recommendedName>
</protein>
<dbReference type="InterPro" id="IPR000073">
    <property type="entry name" value="AB_hydrolase_1"/>
</dbReference>
<evidence type="ECO:0000313" key="2">
    <source>
        <dbReference type="EMBL" id="ANZ38527.1"/>
    </source>
</evidence>
<name>A0A1B2HLC5_9PSEU</name>
<dbReference type="SUPFAM" id="SSF53474">
    <property type="entry name" value="alpha/beta-Hydrolases"/>
    <property type="match status" value="1"/>
</dbReference>